<dbReference type="Gene3D" id="2.10.10.20">
    <property type="entry name" value="Carbohydrate-binding module superfamily 5/12"/>
    <property type="match status" value="2"/>
</dbReference>
<keyword evidence="1" id="KW-0378">Hydrolase</keyword>
<dbReference type="GO" id="GO:0005576">
    <property type="term" value="C:extracellular region"/>
    <property type="evidence" value="ECO:0007669"/>
    <property type="project" value="InterPro"/>
</dbReference>
<dbReference type="SMART" id="SM00089">
    <property type="entry name" value="PKD"/>
    <property type="match status" value="1"/>
</dbReference>
<dbReference type="Gene3D" id="2.60.40.10">
    <property type="entry name" value="Immunoglobulins"/>
    <property type="match status" value="1"/>
</dbReference>
<sequence length="614" mass="66592">MRRRTYLRSVSSLLGASAAASAASAASDTPPEWDADTVYTGGDRVVYEGYVWEAEWWTKGDEPTIAANVWTRIEPVDGGSGGDGPPAWSPDATYTEGDRVTHDESVWEAKWWTRGDEPGASEWGPWKLVEDGGGGGGEELAAAIDASATTVTVGESVTLDGSGSTGDVASYQWAVGDREPVTGVETAVTFDDPGEYAVTLTVTGADGATASAETTLTVEPEDQPPDELTPETTIAEFLPNYQERHIPDVFLDFMPDEVDSGGGHGGHATAAVAWPDDEKAADFAVDLDAIRNNVEDGSLQFGSLGTQALDWASEFRAAGLPDHAVAQLLPRLMLLPDEREAPTFQGPGRDAAWDETAGPVAASNDPSALVQDPWPTDARGEDDEEVAERDRVYFQAQDDPAWSDDFEYLDNYDSALLETLQENTHPATGEPLGGDSFTANAPMEVSTEVHGSDWFWYQVLLFENTGPVPYHLDGAVVWWLGPANFGKTMSAGAYNNEQRPKPGYGHPQRDIVEITLPDEHVPDEYADVDSTLSAYAVRLAYHDSPYNMRTAYPGQYWSLEISVGEPLHQKFDTAEQRQQVVDMIADTAHVELETDMDLNDDVVDAIELYNRVGN</sequence>
<dbReference type="InterPro" id="IPR013783">
    <property type="entry name" value="Ig-like_fold"/>
</dbReference>
<dbReference type="SUPFAM" id="SSF51055">
    <property type="entry name" value="Carbohydrate binding domain"/>
    <property type="match status" value="2"/>
</dbReference>
<dbReference type="Pfam" id="PF18911">
    <property type="entry name" value="PKD_4"/>
    <property type="match status" value="1"/>
</dbReference>
<dbReference type="STRING" id="996166.SAMN05192554_10542"/>
<evidence type="ECO:0000256" key="2">
    <source>
        <dbReference type="SAM" id="MobiDB-lite"/>
    </source>
</evidence>
<feature type="domain" description="PKD" evidence="3">
    <location>
        <begin position="140"/>
        <end position="219"/>
    </location>
</feature>
<dbReference type="InterPro" id="IPR035986">
    <property type="entry name" value="PKD_dom_sf"/>
</dbReference>
<protein>
    <submittedName>
        <fullName evidence="4">Chitodextrinase</fullName>
    </submittedName>
</protein>
<evidence type="ECO:0000256" key="1">
    <source>
        <dbReference type="ARBA" id="ARBA00022801"/>
    </source>
</evidence>
<dbReference type="OrthoDB" id="8638at2157"/>
<dbReference type="CDD" id="cd00146">
    <property type="entry name" value="PKD"/>
    <property type="match status" value="1"/>
</dbReference>
<feature type="region of interest" description="Disordered" evidence="2">
    <location>
        <begin position="343"/>
        <end position="387"/>
    </location>
</feature>
<feature type="region of interest" description="Disordered" evidence="2">
    <location>
        <begin position="75"/>
        <end position="101"/>
    </location>
</feature>
<proteinExistence type="predicted"/>
<accession>A0A1G9UWE6</accession>
<evidence type="ECO:0000313" key="4">
    <source>
        <dbReference type="EMBL" id="SDM64186.1"/>
    </source>
</evidence>
<dbReference type="GO" id="GO:0030246">
    <property type="term" value="F:carbohydrate binding"/>
    <property type="evidence" value="ECO:0007669"/>
    <property type="project" value="InterPro"/>
</dbReference>
<dbReference type="SMART" id="SM00495">
    <property type="entry name" value="ChtBD3"/>
    <property type="match status" value="2"/>
</dbReference>
<name>A0A1G9UWE6_9EURY</name>
<dbReference type="PROSITE" id="PS50093">
    <property type="entry name" value="PKD"/>
    <property type="match status" value="1"/>
</dbReference>
<dbReference type="AlphaFoldDB" id="A0A1G9UWE6"/>
<keyword evidence="5" id="KW-1185">Reference proteome</keyword>
<gene>
    <name evidence="4" type="ORF">SAMN05192554_10542</name>
</gene>
<organism evidence="4 5">
    <name type="scientific">Haloarchaeobius iranensis</name>
    <dbReference type="NCBI Taxonomy" id="996166"/>
    <lineage>
        <taxon>Archaea</taxon>
        <taxon>Methanobacteriati</taxon>
        <taxon>Methanobacteriota</taxon>
        <taxon>Stenosarchaea group</taxon>
        <taxon>Halobacteria</taxon>
        <taxon>Halobacteriales</taxon>
        <taxon>Halorubellaceae</taxon>
        <taxon>Haloarchaeobius</taxon>
    </lineage>
</organism>
<evidence type="ECO:0000313" key="5">
    <source>
        <dbReference type="Proteomes" id="UP000199370"/>
    </source>
</evidence>
<dbReference type="InterPro" id="IPR000601">
    <property type="entry name" value="PKD_dom"/>
</dbReference>
<dbReference type="InterPro" id="IPR036573">
    <property type="entry name" value="CBM_sf_5/12"/>
</dbReference>
<dbReference type="CDD" id="cd12215">
    <property type="entry name" value="ChiC_BD"/>
    <property type="match status" value="2"/>
</dbReference>
<dbReference type="InterPro" id="IPR003610">
    <property type="entry name" value="CBM5/12"/>
</dbReference>
<dbReference type="GO" id="GO:0005975">
    <property type="term" value="P:carbohydrate metabolic process"/>
    <property type="evidence" value="ECO:0007669"/>
    <property type="project" value="InterPro"/>
</dbReference>
<dbReference type="Proteomes" id="UP000199370">
    <property type="component" value="Unassembled WGS sequence"/>
</dbReference>
<dbReference type="InterPro" id="IPR022409">
    <property type="entry name" value="PKD/Chitinase_dom"/>
</dbReference>
<dbReference type="Pfam" id="PF02839">
    <property type="entry name" value="CBM_5_12"/>
    <property type="match status" value="2"/>
</dbReference>
<dbReference type="SUPFAM" id="SSF49299">
    <property type="entry name" value="PKD domain"/>
    <property type="match status" value="1"/>
</dbReference>
<reference evidence="4 5" key="1">
    <citation type="submission" date="2016-10" db="EMBL/GenBank/DDBJ databases">
        <authorList>
            <person name="de Groot N.N."/>
        </authorList>
    </citation>
    <scope>NUCLEOTIDE SEQUENCE [LARGE SCALE GENOMIC DNA]</scope>
    <source>
        <strain evidence="5">EB21,IBRC-M 10013,KCTC 4048</strain>
    </source>
</reference>
<evidence type="ECO:0000259" key="3">
    <source>
        <dbReference type="PROSITE" id="PS50093"/>
    </source>
</evidence>
<dbReference type="GO" id="GO:0004553">
    <property type="term" value="F:hydrolase activity, hydrolyzing O-glycosyl compounds"/>
    <property type="evidence" value="ECO:0007669"/>
    <property type="project" value="InterPro"/>
</dbReference>
<dbReference type="RefSeq" id="WP_089732052.1">
    <property type="nucleotide sequence ID" value="NZ_FNIA01000005.1"/>
</dbReference>
<dbReference type="EMBL" id="FNIA01000005">
    <property type="protein sequence ID" value="SDM64186.1"/>
    <property type="molecule type" value="Genomic_DNA"/>
</dbReference>